<evidence type="ECO:0000313" key="3">
    <source>
        <dbReference type="Proteomes" id="UP001549104"/>
    </source>
</evidence>
<evidence type="ECO:0000259" key="1">
    <source>
        <dbReference type="Pfam" id="PF03413"/>
    </source>
</evidence>
<dbReference type="EMBL" id="JBEPME010000004">
    <property type="protein sequence ID" value="MET3657779.1"/>
    <property type="molecule type" value="Genomic_DNA"/>
</dbReference>
<dbReference type="RefSeq" id="WP_354313511.1">
    <property type="nucleotide sequence ID" value="NZ_JBEPME010000004.1"/>
</dbReference>
<organism evidence="2 3">
    <name type="scientific">Sporosarcina psychrophila</name>
    <name type="common">Bacillus psychrophilus</name>
    <dbReference type="NCBI Taxonomy" id="1476"/>
    <lineage>
        <taxon>Bacteria</taxon>
        <taxon>Bacillati</taxon>
        <taxon>Bacillota</taxon>
        <taxon>Bacilli</taxon>
        <taxon>Bacillales</taxon>
        <taxon>Caryophanaceae</taxon>
        <taxon>Sporosarcina</taxon>
    </lineage>
</organism>
<proteinExistence type="predicted"/>
<keyword evidence="3" id="KW-1185">Reference proteome</keyword>
<dbReference type="Proteomes" id="UP001549104">
    <property type="component" value="Unassembled WGS sequence"/>
</dbReference>
<sequence>MTNQNRQNQNHHWHEHYQNPQYRRITINQAMAIALERVPGQVVKAELDYDDGMLVYEIDIRTAEGHKYEVKIDANTGAVLRVKLD</sequence>
<dbReference type="InterPro" id="IPR025711">
    <property type="entry name" value="PepSY"/>
</dbReference>
<feature type="domain" description="PepSY" evidence="1">
    <location>
        <begin position="24"/>
        <end position="82"/>
    </location>
</feature>
<protein>
    <submittedName>
        <fullName evidence="2">Membrane protein YkoI</fullName>
    </submittedName>
</protein>
<gene>
    <name evidence="2" type="ORF">ABIC55_002876</name>
</gene>
<dbReference type="Pfam" id="PF03413">
    <property type="entry name" value="PepSY"/>
    <property type="match status" value="1"/>
</dbReference>
<reference evidence="2 3" key="1">
    <citation type="submission" date="2024-06" db="EMBL/GenBank/DDBJ databases">
        <title>Sorghum-associated microbial communities from plants grown in Nebraska, USA.</title>
        <authorList>
            <person name="Schachtman D."/>
        </authorList>
    </citation>
    <scope>NUCLEOTIDE SEQUENCE [LARGE SCALE GENOMIC DNA]</scope>
    <source>
        <strain evidence="2 3">1288</strain>
    </source>
</reference>
<comment type="caution">
    <text evidence="2">The sequence shown here is derived from an EMBL/GenBank/DDBJ whole genome shotgun (WGS) entry which is preliminary data.</text>
</comment>
<dbReference type="Gene3D" id="3.10.450.40">
    <property type="match status" value="1"/>
</dbReference>
<name>A0ABV2K9M9_SPOPS</name>
<accession>A0ABV2K9M9</accession>
<evidence type="ECO:0000313" key="2">
    <source>
        <dbReference type="EMBL" id="MET3657779.1"/>
    </source>
</evidence>